<organism evidence="2 3">
    <name type="scientific">Ilyodon furcidens</name>
    <name type="common">goldbreast splitfin</name>
    <dbReference type="NCBI Taxonomy" id="33524"/>
    <lineage>
        <taxon>Eukaryota</taxon>
        <taxon>Metazoa</taxon>
        <taxon>Chordata</taxon>
        <taxon>Craniata</taxon>
        <taxon>Vertebrata</taxon>
        <taxon>Euteleostomi</taxon>
        <taxon>Actinopterygii</taxon>
        <taxon>Neopterygii</taxon>
        <taxon>Teleostei</taxon>
        <taxon>Neoteleostei</taxon>
        <taxon>Acanthomorphata</taxon>
        <taxon>Ovalentaria</taxon>
        <taxon>Atherinomorphae</taxon>
        <taxon>Cyprinodontiformes</taxon>
        <taxon>Goodeidae</taxon>
        <taxon>Ilyodon</taxon>
    </lineage>
</organism>
<dbReference type="Proteomes" id="UP001482620">
    <property type="component" value="Unassembled WGS sequence"/>
</dbReference>
<keyword evidence="1" id="KW-1133">Transmembrane helix</keyword>
<reference evidence="2 3" key="1">
    <citation type="submission" date="2021-06" db="EMBL/GenBank/DDBJ databases">
        <authorList>
            <person name="Palmer J.M."/>
        </authorList>
    </citation>
    <scope>NUCLEOTIDE SEQUENCE [LARGE SCALE GENOMIC DNA]</scope>
    <source>
        <strain evidence="3">if_2019</strain>
        <tissue evidence="2">Muscle</tissue>
    </source>
</reference>
<evidence type="ECO:0000313" key="2">
    <source>
        <dbReference type="EMBL" id="MEQ2221954.1"/>
    </source>
</evidence>
<keyword evidence="3" id="KW-1185">Reference proteome</keyword>
<name>A0ABV0SNP0_9TELE</name>
<feature type="non-terminal residue" evidence="2">
    <location>
        <position position="1"/>
    </location>
</feature>
<keyword evidence="1" id="KW-0472">Membrane</keyword>
<sequence>EGVIRWDGGRRGRGVSGRRSSNAVSAEMLWAFPGAYFFSLRFALTDFVLALTMMGKSKLDTFSSRDFTGVTGRCCCAAVAHQRAINLGSKGVKNQREASARCLTKRDEHGNSSLNALAESLLSASFLDPGFWK</sequence>
<keyword evidence="1" id="KW-0812">Transmembrane</keyword>
<gene>
    <name evidence="2" type="ORF">ILYODFUR_020971</name>
</gene>
<accession>A0ABV0SNP0</accession>
<comment type="caution">
    <text evidence="2">The sequence shown here is derived from an EMBL/GenBank/DDBJ whole genome shotgun (WGS) entry which is preliminary data.</text>
</comment>
<proteinExistence type="predicted"/>
<evidence type="ECO:0000313" key="3">
    <source>
        <dbReference type="Proteomes" id="UP001482620"/>
    </source>
</evidence>
<dbReference type="EMBL" id="JAHRIQ010002199">
    <property type="protein sequence ID" value="MEQ2221954.1"/>
    <property type="molecule type" value="Genomic_DNA"/>
</dbReference>
<protein>
    <submittedName>
        <fullName evidence="2">Uncharacterized protein</fullName>
    </submittedName>
</protein>
<feature type="transmembrane region" description="Helical" evidence="1">
    <location>
        <begin position="35"/>
        <end position="55"/>
    </location>
</feature>
<evidence type="ECO:0000256" key="1">
    <source>
        <dbReference type="SAM" id="Phobius"/>
    </source>
</evidence>